<dbReference type="Gene3D" id="2.60.40.290">
    <property type="match status" value="1"/>
</dbReference>
<dbReference type="Gene3D" id="2.60.40.10">
    <property type="entry name" value="Immunoglobulins"/>
    <property type="match status" value="1"/>
</dbReference>
<comment type="caution">
    <text evidence="8">The sequence shown here is derived from an EMBL/GenBank/DDBJ whole genome shotgun (WGS) entry which is preliminary data.</text>
</comment>
<name>A0A5B2WKK9_9PSEU</name>
<feature type="domain" description="Fibronectin type-III" evidence="5">
    <location>
        <begin position="161"/>
        <end position="246"/>
    </location>
</feature>
<gene>
    <name evidence="8" type="ORF">F0L68_38515</name>
</gene>
<dbReference type="InterPro" id="IPR003961">
    <property type="entry name" value="FN3_dom"/>
</dbReference>
<keyword evidence="3" id="KW-0624">Polysaccharide degradation</keyword>
<keyword evidence="9" id="KW-1185">Reference proteome</keyword>
<feature type="signal peptide" evidence="4">
    <location>
        <begin position="1"/>
        <end position="40"/>
    </location>
</feature>
<dbReference type="GO" id="GO:0030247">
    <property type="term" value="F:polysaccharide binding"/>
    <property type="evidence" value="ECO:0007669"/>
    <property type="project" value="UniProtKB-UniRule"/>
</dbReference>
<dbReference type="InterPro" id="IPR052750">
    <property type="entry name" value="GH18_Chitinase"/>
</dbReference>
<evidence type="ECO:0000256" key="2">
    <source>
        <dbReference type="ARBA" id="ARBA00023295"/>
    </source>
</evidence>
<dbReference type="OrthoDB" id="99456at2"/>
<dbReference type="PROSITE" id="PS50853">
    <property type="entry name" value="FN3"/>
    <property type="match status" value="1"/>
</dbReference>
<dbReference type="CDD" id="cd00063">
    <property type="entry name" value="FN3"/>
    <property type="match status" value="1"/>
</dbReference>
<dbReference type="SUPFAM" id="SSF49265">
    <property type="entry name" value="Fibronectin type III"/>
    <property type="match status" value="1"/>
</dbReference>
<feature type="chain" id="PRO_5022853124" evidence="4">
    <location>
        <begin position="41"/>
        <end position="555"/>
    </location>
</feature>
<evidence type="ECO:0000259" key="7">
    <source>
        <dbReference type="PROSITE" id="PS51910"/>
    </source>
</evidence>
<dbReference type="Gene3D" id="3.20.20.80">
    <property type="entry name" value="Glycosidases"/>
    <property type="match status" value="1"/>
</dbReference>
<reference evidence="8 9" key="2">
    <citation type="submission" date="2019-09" db="EMBL/GenBank/DDBJ databases">
        <authorList>
            <person name="Jin C."/>
        </authorList>
    </citation>
    <scope>NUCLEOTIDE SEQUENCE [LARGE SCALE GENOMIC DNA]</scope>
    <source>
        <strain evidence="8 9">AN110305</strain>
    </source>
</reference>
<evidence type="ECO:0000313" key="9">
    <source>
        <dbReference type="Proteomes" id="UP000323454"/>
    </source>
</evidence>
<keyword evidence="2" id="KW-0378">Hydrolase</keyword>
<proteinExistence type="predicted"/>
<dbReference type="AlphaFoldDB" id="A0A5B2WKK9"/>
<dbReference type="InterPro" id="IPR001223">
    <property type="entry name" value="Glyco_hydro18_cat"/>
</dbReference>
<dbReference type="InterPro" id="IPR012291">
    <property type="entry name" value="CBM2_carb-bd_dom_sf"/>
</dbReference>
<keyword evidence="1" id="KW-0119">Carbohydrate metabolism</keyword>
<dbReference type="SMART" id="SM00060">
    <property type="entry name" value="FN3"/>
    <property type="match status" value="1"/>
</dbReference>
<protein>
    <submittedName>
        <fullName evidence="8">Cellulose-binding protein</fullName>
    </submittedName>
</protein>
<dbReference type="Proteomes" id="UP000323454">
    <property type="component" value="Unassembled WGS sequence"/>
</dbReference>
<organism evidence="8 9">
    <name type="scientific">Solihabitans fulvus</name>
    <dbReference type="NCBI Taxonomy" id="1892852"/>
    <lineage>
        <taxon>Bacteria</taxon>
        <taxon>Bacillati</taxon>
        <taxon>Actinomycetota</taxon>
        <taxon>Actinomycetes</taxon>
        <taxon>Pseudonocardiales</taxon>
        <taxon>Pseudonocardiaceae</taxon>
        <taxon>Solihabitans</taxon>
    </lineage>
</organism>
<evidence type="ECO:0000259" key="6">
    <source>
        <dbReference type="PROSITE" id="PS51173"/>
    </source>
</evidence>
<dbReference type="GO" id="GO:0000272">
    <property type="term" value="P:polysaccharide catabolic process"/>
    <property type="evidence" value="ECO:0007669"/>
    <property type="project" value="UniProtKB-KW"/>
</dbReference>
<dbReference type="SMART" id="SM00637">
    <property type="entry name" value="CBD_II"/>
    <property type="match status" value="1"/>
</dbReference>
<dbReference type="PROSITE" id="PS51173">
    <property type="entry name" value="CBM2"/>
    <property type="match status" value="1"/>
</dbReference>
<reference evidence="8 9" key="1">
    <citation type="submission" date="2019-09" db="EMBL/GenBank/DDBJ databases">
        <title>Goodfellowia gen. nov., a new genus of the Pseudonocardineae related to Actinoalloteichus, containing Goodfellowia coeruleoviolacea gen. nov., comb. nov. gen. nov., comb. nov.</title>
        <authorList>
            <person name="Labeda D."/>
        </authorList>
    </citation>
    <scope>NUCLEOTIDE SEQUENCE [LARGE SCALE GENOMIC DNA]</scope>
    <source>
        <strain evidence="8 9">AN110305</strain>
    </source>
</reference>
<evidence type="ECO:0000259" key="5">
    <source>
        <dbReference type="PROSITE" id="PS50853"/>
    </source>
</evidence>
<evidence type="ECO:0000313" key="8">
    <source>
        <dbReference type="EMBL" id="KAA2250986.1"/>
    </source>
</evidence>
<sequence length="555" mass="57458">MVQTTFRVAPCTEEHRMLTKVLTPLLTLATALILPSAALAAPAPAAPVLPTAVYAKTSDWGTGFQSTYTITNTMSVPLTSWTLRFTLPANEKVTSLWNGQLSSSGNTYTVTNLSWNAPVAPGASVSVGFGGSTSGTYADPSGCTLNGDPCDGSADVQPPTAPSGLGVLNTTSSSVSLSWTGSTDNLVLAGYNILQGGRKVATSPGTVATVSSLAPSTSYTFAVQAYDEAGNTSAVSNAISATTLADTGGGHPSGAAAPFVDAGAWPTPNLTQIAQNTGLRQFSMGFIVNGTQTCQATWFNAFPMSDGFELSDITSLRAIGGDVKPSFGGEAGTELAQSCTDVTSLTAQYQSVIDTYHLTQIDFDIEGSAVADPASVDRRSQAIASLQAAAKAKGQHLSVTLTLPVLPSGLTADGVNVVRSAVNHGADVTMVNVMAMDFGNIEAPNPAGKMGTYAIASARSVHDQLAPLYPGRTDAQVWNSVGVTSMIGQNDNADEVFTQADMRQLLAYAQQTHLGELAYWDVTRDGNACTGSLSKCTNITQTPFEFAKIIAPYQG</sequence>
<evidence type="ECO:0000256" key="4">
    <source>
        <dbReference type="SAM" id="SignalP"/>
    </source>
</evidence>
<evidence type="ECO:0000256" key="1">
    <source>
        <dbReference type="ARBA" id="ARBA00023277"/>
    </source>
</evidence>
<dbReference type="Pfam" id="PF00041">
    <property type="entry name" value="fn3"/>
    <property type="match status" value="1"/>
</dbReference>
<dbReference type="InterPro" id="IPR001919">
    <property type="entry name" value="CBD2"/>
</dbReference>
<dbReference type="InterPro" id="IPR008965">
    <property type="entry name" value="CBM2/CBM3_carb-bd_dom_sf"/>
</dbReference>
<keyword evidence="4" id="KW-0732">Signal</keyword>
<dbReference type="EMBL" id="VUOB01000086">
    <property type="protein sequence ID" value="KAA2250986.1"/>
    <property type="molecule type" value="Genomic_DNA"/>
</dbReference>
<keyword evidence="2" id="KW-0326">Glycosidase</keyword>
<dbReference type="SUPFAM" id="SSF51445">
    <property type="entry name" value="(Trans)glycosidases"/>
    <property type="match status" value="1"/>
</dbReference>
<evidence type="ECO:0000256" key="3">
    <source>
        <dbReference type="ARBA" id="ARBA00023326"/>
    </source>
</evidence>
<dbReference type="InterPro" id="IPR036116">
    <property type="entry name" value="FN3_sf"/>
</dbReference>
<dbReference type="InterPro" id="IPR013783">
    <property type="entry name" value="Ig-like_fold"/>
</dbReference>
<feature type="domain" description="CBM2" evidence="6">
    <location>
        <begin position="41"/>
        <end position="153"/>
    </location>
</feature>
<dbReference type="GO" id="GO:0004553">
    <property type="term" value="F:hydrolase activity, hydrolyzing O-glycosyl compounds"/>
    <property type="evidence" value="ECO:0007669"/>
    <property type="project" value="InterPro"/>
</dbReference>
<dbReference type="PROSITE" id="PS51910">
    <property type="entry name" value="GH18_2"/>
    <property type="match status" value="1"/>
</dbReference>
<dbReference type="PANTHER" id="PTHR42976">
    <property type="entry name" value="BIFUNCTIONAL CHITINASE/LYSOZYME-RELATED"/>
    <property type="match status" value="1"/>
</dbReference>
<dbReference type="PANTHER" id="PTHR42976:SF1">
    <property type="entry name" value="GH18 DOMAIN-CONTAINING PROTEIN-RELATED"/>
    <property type="match status" value="1"/>
</dbReference>
<dbReference type="SUPFAM" id="SSF49384">
    <property type="entry name" value="Carbohydrate-binding domain"/>
    <property type="match status" value="1"/>
</dbReference>
<dbReference type="InterPro" id="IPR017853">
    <property type="entry name" value="GH"/>
</dbReference>
<dbReference type="CDD" id="cd06543">
    <property type="entry name" value="GH18_PF-ChiA-like"/>
    <property type="match status" value="1"/>
</dbReference>
<feature type="domain" description="GH18" evidence="7">
    <location>
        <begin position="259"/>
        <end position="555"/>
    </location>
</feature>
<dbReference type="Pfam" id="PF00553">
    <property type="entry name" value="CBM_2"/>
    <property type="match status" value="1"/>
</dbReference>
<accession>A0A5B2WKK9</accession>